<feature type="signal peptide" evidence="1">
    <location>
        <begin position="1"/>
        <end position="18"/>
    </location>
</feature>
<gene>
    <name evidence="2" type="ORF">EPV75_00155</name>
</gene>
<evidence type="ECO:0000313" key="3">
    <source>
        <dbReference type="Proteomes" id="UP000285478"/>
    </source>
</evidence>
<dbReference type="Proteomes" id="UP000285478">
    <property type="component" value="Chromosome"/>
</dbReference>
<proteinExistence type="predicted"/>
<protein>
    <recommendedName>
        <fullName evidence="4">SMP-30/Gluconolactonase/LRE-like region domain-containing protein</fullName>
    </recommendedName>
</protein>
<dbReference type="SUPFAM" id="SSF63829">
    <property type="entry name" value="Calcium-dependent phosphotriesterase"/>
    <property type="match status" value="1"/>
</dbReference>
<evidence type="ECO:0000313" key="2">
    <source>
        <dbReference type="EMBL" id="QAB14195.1"/>
    </source>
</evidence>
<dbReference type="KEGG" id="htr:EPV75_00155"/>
<sequence length="671" mass="70322">MGMLSNLSVFPLSILLLAATLVGCDFSDDDNSDQTKISGVVQTGCGSTSLKTGAFSQVELYKSTGENAELIGASSADDQGHFWIGFDDDENPGIYFLKARLDNQIDLMAVLGTEMTSNVVINELTTVAAAYSYARFFDFQTDLIAGSGDLLPLQIAAGMNANLADAQSGCPSTVMLNTPNADQTNSLRSLRSLANLASYCVADATVCLPQLQNYVSSDSNQQPTGLLDSLVLLARNPAGDVSGIYDLSRKQDVYEPDLERIPDAWTLAVKVNDTGSAQYTFGGAANTVFDERGYAWINNNVVQGDTVSSNVIVVLKPDGSPSDGKNGTPLSPVTGGGILGPGLGITYNKVSDTIWLGDFGWGGVNPSDSGNGSVSEIALDGQPISPDSAYDGGTDRVQGILVDNQGNVWSANYGNDKVIVFPGGDPQQAVEIGISCQPFGLAHNPQDDTVWVATVGCQEGVADSVVAHYSLQNGVITQLSSTTVGDVLKGLDVDFDGSVWVASGSDSSVYHLSADGDVLDRITGVTGLASPWNVRIDDAGNVWVSNFGSMDPFDLDNIYSNAAVSVLAGARSESGKPAGTPLSPSTGYTLPSAGEEVILFDGTPLSQTGTNQPKFTPMMRSVSAVPDRAGNLWVSNNWKPNFHTDLTHNPGGDGMIIFVGLAEPTTPGRTQ</sequence>
<feature type="chain" id="PRO_5019405923" description="SMP-30/Gluconolactonase/LRE-like region domain-containing protein" evidence="1">
    <location>
        <begin position="19"/>
        <end position="671"/>
    </location>
</feature>
<reference evidence="2 3" key="1">
    <citation type="journal article" date="2018" name="Environ. Microbiol.">
        <title>Genomes of ubiquitous marine and hypersaline Hydrogenovibrio, Thiomicrorhabdus and Thiomicrospira spp. encode a diversity of mechanisms to sustain chemolithoautotrophy in heterogeneous environments.</title>
        <authorList>
            <person name="Scott K.M."/>
            <person name="Williams J."/>
            <person name="Porter C.M.B."/>
            <person name="Russel S."/>
            <person name="Harmer T.L."/>
            <person name="Paul J.H."/>
            <person name="Antonen K.M."/>
            <person name="Bridges M.K."/>
            <person name="Camper G.J."/>
            <person name="Campla C.K."/>
            <person name="Casella L.G."/>
            <person name="Chase E."/>
            <person name="Conrad J.W."/>
            <person name="Cruz M.C."/>
            <person name="Dunlap D.S."/>
            <person name="Duran L."/>
            <person name="Fahsbender E.M."/>
            <person name="Goldsmith D.B."/>
            <person name="Keeley R.F."/>
            <person name="Kondoff M.R."/>
            <person name="Kussy B.I."/>
            <person name="Lane M.K."/>
            <person name="Lawler S."/>
            <person name="Leigh B.A."/>
            <person name="Lewis C."/>
            <person name="Lostal L.M."/>
            <person name="Marking D."/>
            <person name="Mancera P.A."/>
            <person name="McClenthan E.C."/>
            <person name="McIntyre E.A."/>
            <person name="Mine J.A."/>
            <person name="Modi S."/>
            <person name="Moore B.D."/>
            <person name="Morgan W.A."/>
            <person name="Nelson K.M."/>
            <person name="Nguyen K.N."/>
            <person name="Ogburn N."/>
            <person name="Parrino D.G."/>
            <person name="Pedapudi A.D."/>
            <person name="Pelham R.P."/>
            <person name="Preece A.M."/>
            <person name="Rampersad E.A."/>
            <person name="Richardson J.C."/>
            <person name="Rodgers C.M."/>
            <person name="Schaffer B.L."/>
            <person name="Sheridan N.E."/>
            <person name="Solone M.R."/>
            <person name="Staley Z.R."/>
            <person name="Tabuchi M."/>
            <person name="Waide R.J."/>
            <person name="Wanjugi P.W."/>
            <person name="Young S."/>
            <person name="Clum A."/>
            <person name="Daum C."/>
            <person name="Huntemann M."/>
            <person name="Ivanova N."/>
            <person name="Kyrpides N."/>
            <person name="Mikhailova N."/>
            <person name="Palaniappan K."/>
            <person name="Pillay M."/>
            <person name="Reddy T.B.K."/>
            <person name="Shapiro N."/>
            <person name="Stamatis D."/>
            <person name="Varghese N."/>
            <person name="Woyke T."/>
            <person name="Boden R."/>
            <person name="Freyermuth S.K."/>
            <person name="Kerfeld C.A."/>
        </authorList>
    </citation>
    <scope>NUCLEOTIDE SEQUENCE [LARGE SCALE GENOMIC DNA]</scope>
    <source>
        <strain evidence="2 3">JR-2</strain>
    </source>
</reference>
<evidence type="ECO:0008006" key="4">
    <source>
        <dbReference type="Google" id="ProtNLM"/>
    </source>
</evidence>
<organism evidence="2 3">
    <name type="scientific">Hydrogenovibrio thermophilus</name>
    <dbReference type="NCBI Taxonomy" id="265883"/>
    <lineage>
        <taxon>Bacteria</taxon>
        <taxon>Pseudomonadati</taxon>
        <taxon>Pseudomonadota</taxon>
        <taxon>Gammaproteobacteria</taxon>
        <taxon>Thiotrichales</taxon>
        <taxon>Piscirickettsiaceae</taxon>
        <taxon>Hydrogenovibrio</taxon>
    </lineage>
</organism>
<evidence type="ECO:0000256" key="1">
    <source>
        <dbReference type="SAM" id="SignalP"/>
    </source>
</evidence>
<keyword evidence="1" id="KW-0732">Signal</keyword>
<dbReference type="RefSeq" id="WP_128384054.1">
    <property type="nucleotide sequence ID" value="NZ_CP035033.1"/>
</dbReference>
<dbReference type="Gene3D" id="2.120.10.30">
    <property type="entry name" value="TolB, C-terminal domain"/>
    <property type="match status" value="1"/>
</dbReference>
<dbReference type="EMBL" id="CP035033">
    <property type="protein sequence ID" value="QAB14195.1"/>
    <property type="molecule type" value="Genomic_DNA"/>
</dbReference>
<dbReference type="InterPro" id="IPR011042">
    <property type="entry name" value="6-blade_b-propeller_TolB-like"/>
</dbReference>
<accession>A0A451G414</accession>
<keyword evidence="3" id="KW-1185">Reference proteome</keyword>
<name>A0A451G414_9GAMM</name>
<dbReference type="AlphaFoldDB" id="A0A451G414"/>